<feature type="region of interest" description="Disordered" evidence="1">
    <location>
        <begin position="1"/>
        <end position="32"/>
    </location>
</feature>
<keyword evidence="4" id="KW-1185">Reference proteome</keyword>
<evidence type="ECO:0000313" key="4">
    <source>
        <dbReference type="Proteomes" id="UP000037251"/>
    </source>
</evidence>
<feature type="compositionally biased region" description="Low complexity" evidence="1">
    <location>
        <begin position="131"/>
        <end position="151"/>
    </location>
</feature>
<feature type="compositionally biased region" description="Polar residues" evidence="1">
    <location>
        <begin position="212"/>
        <end position="223"/>
    </location>
</feature>
<feature type="region of interest" description="Disordered" evidence="1">
    <location>
        <begin position="72"/>
        <end position="223"/>
    </location>
</feature>
<evidence type="ECO:0000313" key="3">
    <source>
        <dbReference type="EMBL" id="KOG31846.1"/>
    </source>
</evidence>
<proteinExistence type="predicted"/>
<sequence>MTVQLDGDALHADGRAGGAPDGSDGPVFVDESGRRSRRYRRIGMSAGAACAIYAVVIVATLLSGNSHAPWLPVPGQGDGKEADQVENSPLPADPAEPVDAGRIPPGIAPTFSDGTTPLPGARPTAPGASVPAKIPATSAAPKPTATKATPGPGIGPTPPPVVPTDPPTSSPPDPPATTTPTPTPTESPTGDGGTTGGGTETVADGGSDPTPVASSAQPMESAV</sequence>
<dbReference type="AlphaFoldDB" id="A0A0L8L198"/>
<reference evidence="4" key="1">
    <citation type="submission" date="2015-07" db="EMBL/GenBank/DDBJ databases">
        <authorList>
            <person name="Ju K.-S."/>
            <person name="Doroghazi J.R."/>
            <person name="Metcalf W.W."/>
        </authorList>
    </citation>
    <scope>NUCLEOTIDE SEQUENCE [LARGE SCALE GENOMIC DNA]</scope>
    <source>
        <strain evidence="4">NRRL 2290</strain>
    </source>
</reference>
<feature type="transmembrane region" description="Helical" evidence="2">
    <location>
        <begin position="42"/>
        <end position="62"/>
    </location>
</feature>
<comment type="caution">
    <text evidence="3">The sequence shown here is derived from an EMBL/GenBank/DDBJ whole genome shotgun (WGS) entry which is preliminary data.</text>
</comment>
<dbReference type="eggNOG" id="ENOG5032CBK">
    <property type="taxonomic scope" value="Bacteria"/>
</dbReference>
<organism evidence="3 4">
    <name type="scientific">Streptomyces resistomycificus</name>
    <dbReference type="NCBI Taxonomy" id="67356"/>
    <lineage>
        <taxon>Bacteria</taxon>
        <taxon>Bacillati</taxon>
        <taxon>Actinomycetota</taxon>
        <taxon>Actinomycetes</taxon>
        <taxon>Kitasatosporales</taxon>
        <taxon>Streptomycetaceae</taxon>
        <taxon>Streptomyces</taxon>
        <taxon>Streptomyces aurantiacus group</taxon>
    </lineage>
</organism>
<feature type="compositionally biased region" description="Pro residues" evidence="1">
    <location>
        <begin position="153"/>
        <end position="185"/>
    </location>
</feature>
<keyword evidence="2" id="KW-0472">Membrane</keyword>
<keyword evidence="2" id="KW-1133">Transmembrane helix</keyword>
<protein>
    <submittedName>
        <fullName evidence="3">Uncharacterized protein</fullName>
    </submittedName>
</protein>
<dbReference type="STRING" id="67356.AQJ84_39765"/>
<accession>A0A0L8L198</accession>
<gene>
    <name evidence="3" type="ORF">ADK37_29550</name>
</gene>
<dbReference type="EMBL" id="LGUS01000191">
    <property type="protein sequence ID" value="KOG31846.1"/>
    <property type="molecule type" value="Genomic_DNA"/>
</dbReference>
<evidence type="ECO:0000256" key="2">
    <source>
        <dbReference type="SAM" id="Phobius"/>
    </source>
</evidence>
<evidence type="ECO:0000256" key="1">
    <source>
        <dbReference type="SAM" id="MobiDB-lite"/>
    </source>
</evidence>
<feature type="compositionally biased region" description="Gly residues" evidence="1">
    <location>
        <begin position="190"/>
        <end position="199"/>
    </location>
</feature>
<dbReference type="Proteomes" id="UP000037251">
    <property type="component" value="Unassembled WGS sequence"/>
</dbReference>
<dbReference type="PATRIC" id="fig|67356.5.peg.6314"/>
<keyword evidence="2" id="KW-0812">Transmembrane</keyword>
<name>A0A0L8L198_9ACTN</name>